<reference evidence="1" key="1">
    <citation type="submission" date="2022-07" db="EMBL/GenBank/DDBJ databases">
        <title>Phylogenomic reconstructions and comparative analyses of Kickxellomycotina fungi.</title>
        <authorList>
            <person name="Reynolds N.K."/>
            <person name="Stajich J.E."/>
            <person name="Barry K."/>
            <person name="Grigoriev I.V."/>
            <person name="Crous P."/>
            <person name="Smith M.E."/>
        </authorList>
    </citation>
    <scope>NUCLEOTIDE SEQUENCE</scope>
    <source>
        <strain evidence="1">BCRC 34780</strain>
    </source>
</reference>
<gene>
    <name evidence="1" type="ORF">H4R21_007161</name>
</gene>
<accession>A0ACC1KD05</accession>
<evidence type="ECO:0000313" key="2">
    <source>
        <dbReference type="Proteomes" id="UP001140087"/>
    </source>
</evidence>
<evidence type="ECO:0000313" key="1">
    <source>
        <dbReference type="EMBL" id="KAJ2786759.1"/>
    </source>
</evidence>
<keyword evidence="2" id="KW-1185">Reference proteome</keyword>
<dbReference type="Proteomes" id="UP001140087">
    <property type="component" value="Unassembled WGS sequence"/>
</dbReference>
<dbReference type="EMBL" id="JANBUN010004259">
    <property type="protein sequence ID" value="KAJ2786759.1"/>
    <property type="molecule type" value="Genomic_DNA"/>
</dbReference>
<comment type="caution">
    <text evidence="1">The sequence shown here is derived from an EMBL/GenBank/DDBJ whole genome shotgun (WGS) entry which is preliminary data.</text>
</comment>
<protein>
    <submittedName>
        <fullName evidence="1">Uncharacterized protein</fullName>
    </submittedName>
</protein>
<proteinExistence type="predicted"/>
<sequence length="153" mass="16152">MPYTDPDGPLYCPFHFMNEARSADGMGDCCNITFLEGIQVNQVICMTARTIPRGAELFVSYGDEVDRSHWDGASSSAGPDACDAADGTAYTVGDHSPRPVSPVSMPPSPGSGRSRAADTEQPLGRHRGVAHVLQTFAASPPPPPPPPADQSTR</sequence>
<organism evidence="1 2">
    <name type="scientific">Coemansia helicoidea</name>
    <dbReference type="NCBI Taxonomy" id="1286919"/>
    <lineage>
        <taxon>Eukaryota</taxon>
        <taxon>Fungi</taxon>
        <taxon>Fungi incertae sedis</taxon>
        <taxon>Zoopagomycota</taxon>
        <taxon>Kickxellomycotina</taxon>
        <taxon>Kickxellomycetes</taxon>
        <taxon>Kickxellales</taxon>
        <taxon>Kickxellaceae</taxon>
        <taxon>Coemansia</taxon>
    </lineage>
</organism>
<name>A0ACC1KD05_9FUNG</name>